<dbReference type="EMBL" id="SSOB01000042">
    <property type="protein sequence ID" value="THF74311.1"/>
    <property type="molecule type" value="Genomic_DNA"/>
</dbReference>
<gene>
    <name evidence="8" type="ORF">E6C55_25775</name>
</gene>
<keyword evidence="5" id="KW-0175">Coiled coil</keyword>
<evidence type="ECO:0000313" key="8">
    <source>
        <dbReference type="EMBL" id="THF74311.1"/>
    </source>
</evidence>
<dbReference type="InterPro" id="IPR018062">
    <property type="entry name" value="HTH_AraC-typ_CS"/>
</dbReference>
<dbReference type="GO" id="GO:0003700">
    <property type="term" value="F:DNA-binding transcription factor activity"/>
    <property type="evidence" value="ECO:0007669"/>
    <property type="project" value="InterPro"/>
</dbReference>
<evidence type="ECO:0000256" key="1">
    <source>
        <dbReference type="ARBA" id="ARBA00023015"/>
    </source>
</evidence>
<sequence length="536" mass="60619">MIRVMIVEDDVFYRRSFRSMLDWESLGFVVCGECMHGKDALQRMTEAAPDIVFTDISMPTMNGIELIRTLKREYPRVRIIVLSSFDDFDFVKEAMKLGADDYLLKHELGHSMDSLLRVLEELKAKMTDASEELFDHAEARQLILDALMNRIVIGRMRDRQEIERHLRRLTVYFPFERYMLAVIVARRARAIVDVESAGRAEWQADAAEALLFRQAVLDMGDRPASSQRLSFLMDDSTGVCLFNLKGVFSQSRMQEAVSAEIRALFGSGMELCVGVSGLGEGIASLPESYNQAHAAAGQGLLYARQALTLHTGLADQGLPNELLEQLNKLEAVLDQDEEEAAEAWSRRLAEIVYAARLTVPGLEEVCELLNRSLKQWTERRQIKLESITRYGRIPADLLALSESKEVLAAYLSGCLKRALALDKLVPQTGNPRVRQAVEFIGSHYPDPIGLREVSRALDISENYLSNLFKQETGRHFVDYLNEVRLHHAKRLAAVGNLKVSQIARQCGFLSDAYFCRLFKEKTGMSPTEYRRKVSQG</sequence>
<dbReference type="PANTHER" id="PTHR43280">
    <property type="entry name" value="ARAC-FAMILY TRANSCRIPTIONAL REGULATOR"/>
    <property type="match status" value="1"/>
</dbReference>
<reference evidence="8 9" key="1">
    <citation type="submission" date="2019-04" db="EMBL/GenBank/DDBJ databases">
        <title>Cohnella sp. nov. isolated from preserved vegetables.</title>
        <authorList>
            <person name="Lin S.-Y."/>
            <person name="Hung M.-H."/>
            <person name="Young C.-C."/>
        </authorList>
    </citation>
    <scope>NUCLEOTIDE SEQUENCE [LARGE SCALE GENOMIC DNA]</scope>
    <source>
        <strain evidence="8 9">CC-MHH1044</strain>
    </source>
</reference>
<keyword evidence="4" id="KW-0597">Phosphoprotein</keyword>
<dbReference type="PRINTS" id="PR00032">
    <property type="entry name" value="HTHARAC"/>
</dbReference>
<dbReference type="PROSITE" id="PS01124">
    <property type="entry name" value="HTH_ARAC_FAMILY_2"/>
    <property type="match status" value="1"/>
</dbReference>
<dbReference type="PROSITE" id="PS00041">
    <property type="entry name" value="HTH_ARAC_FAMILY_1"/>
    <property type="match status" value="1"/>
</dbReference>
<feature type="domain" description="HTH araC/xylS-type" evidence="6">
    <location>
        <begin position="434"/>
        <end position="532"/>
    </location>
</feature>
<dbReference type="InterPro" id="IPR020449">
    <property type="entry name" value="Tscrpt_reg_AraC-type_HTH"/>
</dbReference>
<evidence type="ECO:0000259" key="6">
    <source>
        <dbReference type="PROSITE" id="PS01124"/>
    </source>
</evidence>
<evidence type="ECO:0000256" key="5">
    <source>
        <dbReference type="SAM" id="Coils"/>
    </source>
</evidence>
<evidence type="ECO:0000256" key="4">
    <source>
        <dbReference type="PROSITE-ProRule" id="PRU00169"/>
    </source>
</evidence>
<dbReference type="Proteomes" id="UP000310636">
    <property type="component" value="Unassembled WGS sequence"/>
</dbReference>
<name>A0A4S4BI87_9BACL</name>
<dbReference type="SMART" id="SM00342">
    <property type="entry name" value="HTH_ARAC"/>
    <property type="match status" value="1"/>
</dbReference>
<dbReference type="InterPro" id="IPR009057">
    <property type="entry name" value="Homeodomain-like_sf"/>
</dbReference>
<dbReference type="PROSITE" id="PS50110">
    <property type="entry name" value="RESPONSE_REGULATORY"/>
    <property type="match status" value="1"/>
</dbReference>
<comment type="caution">
    <text evidence="8">The sequence shown here is derived from an EMBL/GenBank/DDBJ whole genome shotgun (WGS) entry which is preliminary data.</text>
</comment>
<keyword evidence="3" id="KW-0804">Transcription</keyword>
<feature type="coiled-coil region" evidence="5">
    <location>
        <begin position="112"/>
        <end position="139"/>
    </location>
</feature>
<dbReference type="GO" id="GO:0043565">
    <property type="term" value="F:sequence-specific DNA binding"/>
    <property type="evidence" value="ECO:0007669"/>
    <property type="project" value="InterPro"/>
</dbReference>
<keyword evidence="1" id="KW-0805">Transcription regulation</keyword>
<dbReference type="GO" id="GO:0000160">
    <property type="term" value="P:phosphorelay signal transduction system"/>
    <property type="evidence" value="ECO:0007669"/>
    <property type="project" value="InterPro"/>
</dbReference>
<dbReference type="OrthoDB" id="9794370at2"/>
<keyword evidence="2" id="KW-0238">DNA-binding</keyword>
<keyword evidence="9" id="KW-1185">Reference proteome</keyword>
<feature type="modified residue" description="4-aspartylphosphate" evidence="4">
    <location>
        <position position="55"/>
    </location>
</feature>
<dbReference type="RefSeq" id="WP_136372712.1">
    <property type="nucleotide sequence ID" value="NZ_SSOB01000042.1"/>
</dbReference>
<dbReference type="Pfam" id="PF12833">
    <property type="entry name" value="HTH_18"/>
    <property type="match status" value="1"/>
</dbReference>
<accession>A0A4S4BI87</accession>
<evidence type="ECO:0000256" key="3">
    <source>
        <dbReference type="ARBA" id="ARBA00023163"/>
    </source>
</evidence>
<evidence type="ECO:0000256" key="2">
    <source>
        <dbReference type="ARBA" id="ARBA00023125"/>
    </source>
</evidence>
<dbReference type="InterPro" id="IPR011006">
    <property type="entry name" value="CheY-like_superfamily"/>
</dbReference>
<evidence type="ECO:0000259" key="7">
    <source>
        <dbReference type="PROSITE" id="PS50110"/>
    </source>
</evidence>
<dbReference type="SUPFAM" id="SSF46689">
    <property type="entry name" value="Homeodomain-like"/>
    <property type="match status" value="2"/>
</dbReference>
<evidence type="ECO:0000313" key="9">
    <source>
        <dbReference type="Proteomes" id="UP000310636"/>
    </source>
</evidence>
<dbReference type="InterPro" id="IPR018060">
    <property type="entry name" value="HTH_AraC"/>
</dbReference>
<dbReference type="Pfam" id="PF00072">
    <property type="entry name" value="Response_reg"/>
    <property type="match status" value="1"/>
</dbReference>
<protein>
    <submittedName>
        <fullName evidence="8">Response regulator</fullName>
    </submittedName>
</protein>
<feature type="domain" description="Response regulatory" evidence="7">
    <location>
        <begin position="3"/>
        <end position="120"/>
    </location>
</feature>
<dbReference type="SUPFAM" id="SSF52172">
    <property type="entry name" value="CheY-like"/>
    <property type="match status" value="1"/>
</dbReference>
<dbReference type="CDD" id="cd17536">
    <property type="entry name" value="REC_YesN-like"/>
    <property type="match status" value="1"/>
</dbReference>
<dbReference type="Gene3D" id="3.40.50.2300">
    <property type="match status" value="1"/>
</dbReference>
<dbReference type="SMART" id="SM00448">
    <property type="entry name" value="REC"/>
    <property type="match status" value="1"/>
</dbReference>
<dbReference type="Gene3D" id="1.10.10.60">
    <property type="entry name" value="Homeodomain-like"/>
    <property type="match status" value="2"/>
</dbReference>
<dbReference type="AlphaFoldDB" id="A0A4S4BI87"/>
<organism evidence="8 9">
    <name type="scientific">Cohnella fermenti</name>
    <dbReference type="NCBI Taxonomy" id="2565925"/>
    <lineage>
        <taxon>Bacteria</taxon>
        <taxon>Bacillati</taxon>
        <taxon>Bacillota</taxon>
        <taxon>Bacilli</taxon>
        <taxon>Bacillales</taxon>
        <taxon>Paenibacillaceae</taxon>
        <taxon>Cohnella</taxon>
    </lineage>
</organism>
<dbReference type="InterPro" id="IPR001789">
    <property type="entry name" value="Sig_transdc_resp-reg_receiver"/>
</dbReference>
<dbReference type="PANTHER" id="PTHR43280:SF2">
    <property type="entry name" value="HTH-TYPE TRANSCRIPTIONAL REGULATOR EXSA"/>
    <property type="match status" value="1"/>
</dbReference>
<proteinExistence type="predicted"/>